<evidence type="ECO:0000256" key="2">
    <source>
        <dbReference type="SAM" id="SignalP"/>
    </source>
</evidence>
<feature type="domain" description="FAS1" evidence="3">
    <location>
        <begin position="19"/>
        <end position="167"/>
    </location>
</feature>
<dbReference type="Pfam" id="PF02469">
    <property type="entry name" value="Fasciclin"/>
    <property type="match status" value="2"/>
</dbReference>
<dbReference type="InterPro" id="IPR036378">
    <property type="entry name" value="FAS1_dom_sf"/>
</dbReference>
<dbReference type="PROSITE" id="PS50213">
    <property type="entry name" value="FAS1"/>
    <property type="match status" value="2"/>
</dbReference>
<accession>A0A7C8MB31</accession>
<dbReference type="Proteomes" id="UP000481861">
    <property type="component" value="Unassembled WGS sequence"/>
</dbReference>
<sequence length="381" mass="38221">MQYKHLAFFGLAGLAAAQDGSLNATLAGNAQLSNLTSFLGMNPAIMEALSSANDITILAPTDEAFAALLETPAGMALSADPGLLAAALTYHVLNGTFMADQITDTSAFVPTLLTNETYSNVTGGQVVQAVRKEDKVVFFSGLLQNSTVIQADVQFDGGVIHIVDIVLTLPASVLDTTAAAGLTALRGAVNATNLLEAVNAPDITIFAPNNEAFQNIGSALPSSTEDLSKILAYHVISGTVGYSSGLTSGASLQTANGANLTITIDDAGTVFVNSARVITADVLIANGVVHVIDNVLNPENASATPSASATAGAPAFSGTPVSDVPFTSGQPKPTAPMSPPSENTSAVASSGAPAEATGAAVKNGAVGLGALFGAGVAVFFV</sequence>
<dbReference type="EMBL" id="JAADJZ010000010">
    <property type="protein sequence ID" value="KAF2872195.1"/>
    <property type="molecule type" value="Genomic_DNA"/>
</dbReference>
<feature type="chain" id="PRO_5028949389" evidence="2">
    <location>
        <begin position="18"/>
        <end position="381"/>
    </location>
</feature>
<evidence type="ECO:0000259" key="3">
    <source>
        <dbReference type="PROSITE" id="PS50213"/>
    </source>
</evidence>
<dbReference type="PANTHER" id="PTHR10900">
    <property type="entry name" value="PERIOSTIN-RELATED"/>
    <property type="match status" value="1"/>
</dbReference>
<dbReference type="GO" id="GO:0016236">
    <property type="term" value="P:macroautophagy"/>
    <property type="evidence" value="ECO:0007669"/>
    <property type="project" value="TreeGrafter"/>
</dbReference>
<reference evidence="4 5" key="1">
    <citation type="submission" date="2020-01" db="EMBL/GenBank/DDBJ databases">
        <authorList>
            <consortium name="DOE Joint Genome Institute"/>
            <person name="Haridas S."/>
            <person name="Albert R."/>
            <person name="Binder M."/>
            <person name="Bloem J."/>
            <person name="Labutti K."/>
            <person name="Salamov A."/>
            <person name="Andreopoulos B."/>
            <person name="Baker S.E."/>
            <person name="Barry K."/>
            <person name="Bills G."/>
            <person name="Bluhm B.H."/>
            <person name="Cannon C."/>
            <person name="Castanera R."/>
            <person name="Culley D.E."/>
            <person name="Daum C."/>
            <person name="Ezra D."/>
            <person name="Gonzalez J.B."/>
            <person name="Henrissat B."/>
            <person name="Kuo A."/>
            <person name="Liang C."/>
            <person name="Lipzen A."/>
            <person name="Lutzoni F."/>
            <person name="Magnuson J."/>
            <person name="Mondo S."/>
            <person name="Nolan M."/>
            <person name="Ohm R."/>
            <person name="Pangilinan J."/>
            <person name="Park H.-J.H."/>
            <person name="Ramirez L."/>
            <person name="Alfaro M."/>
            <person name="Sun H."/>
            <person name="Tritt A."/>
            <person name="Yoshinaga Y."/>
            <person name="Zwiers L.-H.L."/>
            <person name="Turgeon B.G."/>
            <person name="Goodwin S.B."/>
            <person name="Spatafora J.W."/>
            <person name="Crous P.W."/>
            <person name="Grigoriev I.V."/>
        </authorList>
    </citation>
    <scope>NUCLEOTIDE SEQUENCE [LARGE SCALE GENOMIC DNA]</scope>
    <source>
        <strain evidence="4 5">CBS 611.86</strain>
    </source>
</reference>
<dbReference type="GO" id="GO:0000329">
    <property type="term" value="C:fungal-type vacuole membrane"/>
    <property type="evidence" value="ECO:0007669"/>
    <property type="project" value="TreeGrafter"/>
</dbReference>
<dbReference type="InterPro" id="IPR000782">
    <property type="entry name" value="FAS1_domain"/>
</dbReference>
<feature type="domain" description="FAS1" evidence="3">
    <location>
        <begin position="169"/>
        <end position="296"/>
    </location>
</feature>
<dbReference type="InterPro" id="IPR050904">
    <property type="entry name" value="Adhesion/Biosynth-related"/>
</dbReference>
<evidence type="ECO:0000313" key="5">
    <source>
        <dbReference type="Proteomes" id="UP000481861"/>
    </source>
</evidence>
<keyword evidence="5" id="KW-1185">Reference proteome</keyword>
<dbReference type="PANTHER" id="PTHR10900:SF77">
    <property type="entry name" value="FI19380P1"/>
    <property type="match status" value="1"/>
</dbReference>
<dbReference type="SMART" id="SM00554">
    <property type="entry name" value="FAS1"/>
    <property type="match status" value="2"/>
</dbReference>
<protein>
    <submittedName>
        <fullName evidence="4">FAS1 domain-containing protein</fullName>
    </submittedName>
</protein>
<dbReference type="Gene3D" id="2.30.180.10">
    <property type="entry name" value="FAS1 domain"/>
    <property type="match status" value="2"/>
</dbReference>
<keyword evidence="2" id="KW-0732">Signal</keyword>
<name>A0A7C8MB31_9PLEO</name>
<proteinExistence type="predicted"/>
<comment type="caution">
    <text evidence="4">The sequence shown here is derived from an EMBL/GenBank/DDBJ whole genome shotgun (WGS) entry which is preliminary data.</text>
</comment>
<dbReference type="SUPFAM" id="SSF82153">
    <property type="entry name" value="FAS1 domain"/>
    <property type="match status" value="2"/>
</dbReference>
<dbReference type="FunFam" id="2.30.180.10:FF:000032">
    <property type="entry name" value="Fasciclin domain-containing protein, putative"/>
    <property type="match status" value="1"/>
</dbReference>
<evidence type="ECO:0000313" key="4">
    <source>
        <dbReference type="EMBL" id="KAF2872195.1"/>
    </source>
</evidence>
<dbReference type="OrthoDB" id="286301at2759"/>
<gene>
    <name evidence="4" type="ORF">BDV95DRAFT_571745</name>
</gene>
<organism evidence="4 5">
    <name type="scientific">Massariosphaeria phaeospora</name>
    <dbReference type="NCBI Taxonomy" id="100035"/>
    <lineage>
        <taxon>Eukaryota</taxon>
        <taxon>Fungi</taxon>
        <taxon>Dikarya</taxon>
        <taxon>Ascomycota</taxon>
        <taxon>Pezizomycotina</taxon>
        <taxon>Dothideomycetes</taxon>
        <taxon>Pleosporomycetidae</taxon>
        <taxon>Pleosporales</taxon>
        <taxon>Pleosporales incertae sedis</taxon>
        <taxon>Massariosphaeria</taxon>
    </lineage>
</organism>
<dbReference type="AlphaFoldDB" id="A0A7C8MB31"/>
<feature type="region of interest" description="Disordered" evidence="1">
    <location>
        <begin position="320"/>
        <end position="350"/>
    </location>
</feature>
<evidence type="ECO:0000256" key="1">
    <source>
        <dbReference type="SAM" id="MobiDB-lite"/>
    </source>
</evidence>
<feature type="signal peptide" evidence="2">
    <location>
        <begin position="1"/>
        <end position="17"/>
    </location>
</feature>